<proteinExistence type="predicted"/>
<accession>A0A068S1G8</accession>
<evidence type="ECO:0000256" key="5">
    <source>
        <dbReference type="SAM" id="Phobius"/>
    </source>
</evidence>
<evidence type="ECO:0000256" key="4">
    <source>
        <dbReference type="ARBA" id="ARBA00023136"/>
    </source>
</evidence>
<keyword evidence="2 5" id="KW-0812">Transmembrane</keyword>
<evidence type="ECO:0000313" key="6">
    <source>
        <dbReference type="EMBL" id="CDH56099.1"/>
    </source>
</evidence>
<gene>
    <name evidence="6" type="ORF">LCOR_07184.1</name>
</gene>
<dbReference type="STRING" id="1263082.A0A068S1G8"/>
<evidence type="ECO:0000256" key="3">
    <source>
        <dbReference type="ARBA" id="ARBA00022989"/>
    </source>
</evidence>
<dbReference type="AlphaFoldDB" id="A0A068S1G8"/>
<protein>
    <submittedName>
        <fullName evidence="6">Uncharacterized protein</fullName>
    </submittedName>
</protein>
<dbReference type="EMBL" id="CBTN010000035">
    <property type="protein sequence ID" value="CDH56099.1"/>
    <property type="molecule type" value="Genomic_DNA"/>
</dbReference>
<dbReference type="GO" id="GO:0005886">
    <property type="term" value="C:plasma membrane"/>
    <property type="evidence" value="ECO:0007669"/>
    <property type="project" value="TreeGrafter"/>
</dbReference>
<evidence type="ECO:0000256" key="1">
    <source>
        <dbReference type="ARBA" id="ARBA00004141"/>
    </source>
</evidence>
<feature type="transmembrane region" description="Helical" evidence="5">
    <location>
        <begin position="92"/>
        <end position="111"/>
    </location>
</feature>
<dbReference type="PANTHER" id="PTHR23502">
    <property type="entry name" value="MAJOR FACILITATOR SUPERFAMILY"/>
    <property type="match status" value="1"/>
</dbReference>
<feature type="transmembrane region" description="Helical" evidence="5">
    <location>
        <begin position="20"/>
        <end position="41"/>
    </location>
</feature>
<comment type="subcellular location">
    <subcellularLocation>
        <location evidence="1">Membrane</location>
        <topology evidence="1">Multi-pass membrane protein</topology>
    </subcellularLocation>
</comment>
<feature type="transmembrane region" description="Helical" evidence="5">
    <location>
        <begin position="62"/>
        <end position="86"/>
    </location>
</feature>
<feature type="transmembrane region" description="Helical" evidence="5">
    <location>
        <begin position="161"/>
        <end position="179"/>
    </location>
</feature>
<dbReference type="PANTHER" id="PTHR23502:SF5">
    <property type="entry name" value="QUINIDINE RESISTANCE PROTEIN 3"/>
    <property type="match status" value="1"/>
</dbReference>
<evidence type="ECO:0000313" key="7">
    <source>
        <dbReference type="Proteomes" id="UP000027586"/>
    </source>
</evidence>
<dbReference type="InterPro" id="IPR036259">
    <property type="entry name" value="MFS_trans_sf"/>
</dbReference>
<name>A0A068S1G8_9FUNG</name>
<dbReference type="Proteomes" id="UP000027586">
    <property type="component" value="Unassembled WGS sequence"/>
</dbReference>
<dbReference type="Gene3D" id="1.20.1250.20">
    <property type="entry name" value="MFS general substrate transporter like domains"/>
    <property type="match status" value="1"/>
</dbReference>
<dbReference type="VEuPathDB" id="FungiDB:LCOR_07184.1"/>
<dbReference type="SUPFAM" id="SSF103473">
    <property type="entry name" value="MFS general substrate transporter"/>
    <property type="match status" value="1"/>
</dbReference>
<keyword evidence="4 5" id="KW-0472">Membrane</keyword>
<dbReference type="OrthoDB" id="2271322at2759"/>
<evidence type="ECO:0000256" key="2">
    <source>
        <dbReference type="ARBA" id="ARBA00022692"/>
    </source>
</evidence>
<sequence length="204" mass="22289">MGNFTRIYNNQYGFASGRVGLFYLPNAGGFIIGALVGGRCSDRLYMRRVTKLKEINKLPYPGLRIGGVVLHASMIGSLLAFTGFGWCVEKNVHYGFGLLCTGIIGLCLGPPNTILSAYLMDSYRNYVACVMACNNFVRYILAGIGTLVSSDIAYSMGPGPLYTFCGALLFLSSSALITVKLKGETWRQKHNQQEALKQQQQEAS</sequence>
<comment type="caution">
    <text evidence="6">The sequence shown here is derived from an EMBL/GenBank/DDBJ whole genome shotgun (WGS) entry which is preliminary data.</text>
</comment>
<reference evidence="6" key="1">
    <citation type="submission" date="2013-08" db="EMBL/GenBank/DDBJ databases">
        <title>Gene expansion shapes genome architecture in the human pathogen Lichtheimia corymbifera: an evolutionary genomics analysis in the ancient terrestrial Mucorales (Mucoromycotina).</title>
        <authorList>
            <person name="Schwartze V.U."/>
            <person name="Winter S."/>
            <person name="Shelest E."/>
            <person name="Marcet-Houben M."/>
            <person name="Horn F."/>
            <person name="Wehner S."/>
            <person name="Hoffmann K."/>
            <person name="Riege K."/>
            <person name="Sammeth M."/>
            <person name="Nowrousian M."/>
            <person name="Valiante V."/>
            <person name="Linde J."/>
            <person name="Jacobsen I.D."/>
            <person name="Marz M."/>
            <person name="Brakhage A.A."/>
            <person name="Gabaldon T."/>
            <person name="Bocker S."/>
            <person name="Voigt K."/>
        </authorList>
    </citation>
    <scope>NUCLEOTIDE SEQUENCE [LARGE SCALE GENOMIC DNA]</scope>
    <source>
        <strain evidence="6">FSU 9682</strain>
    </source>
</reference>
<keyword evidence="3 5" id="KW-1133">Transmembrane helix</keyword>
<keyword evidence="7" id="KW-1185">Reference proteome</keyword>
<organism evidence="6 7">
    <name type="scientific">Lichtheimia corymbifera JMRC:FSU:9682</name>
    <dbReference type="NCBI Taxonomy" id="1263082"/>
    <lineage>
        <taxon>Eukaryota</taxon>
        <taxon>Fungi</taxon>
        <taxon>Fungi incertae sedis</taxon>
        <taxon>Mucoromycota</taxon>
        <taxon>Mucoromycotina</taxon>
        <taxon>Mucoromycetes</taxon>
        <taxon>Mucorales</taxon>
        <taxon>Lichtheimiaceae</taxon>
        <taxon>Lichtheimia</taxon>
    </lineage>
</organism>
<dbReference type="GO" id="GO:0022857">
    <property type="term" value="F:transmembrane transporter activity"/>
    <property type="evidence" value="ECO:0007669"/>
    <property type="project" value="TreeGrafter"/>
</dbReference>